<dbReference type="GO" id="GO:0043709">
    <property type="term" value="P:cell adhesion involved in single-species biofilm formation"/>
    <property type="evidence" value="ECO:0007669"/>
    <property type="project" value="TreeGrafter"/>
</dbReference>
<keyword evidence="4" id="KW-1185">Reference proteome</keyword>
<evidence type="ECO:0000259" key="2">
    <source>
        <dbReference type="PROSITE" id="PS50887"/>
    </source>
</evidence>
<proteinExistence type="predicted"/>
<protein>
    <submittedName>
        <fullName evidence="3">Diguanylate cyclase</fullName>
    </submittedName>
</protein>
<sequence length="338" mass="38649">MFWVLYRLDIPTSTIPVYIFKYIVSPAVLNLIAVGILYLVLQNSKSRTLKKYAVSLCLVVICFILLIVHNIFPALHMLFGIPIILTTVYGDYRLTTTTALLGLITEIVGELLIFWDPDKVSIFKDSEGVINFGITLAILIFIYAISLVVLYYERLKNEASVRREIERFQLKTKLLSDTLTSLYNRTALQEHLDAIESSRDNFIFAMIDVDDFKKINDTLGHIRGDDFLKEFAAILKQYSEPHPAFRFAGDEFCILFKNEPMENVLETCHGIQRELMEIKHFEDFRGVTASFGIARYEHGITTLELLEHADHALYESKKNKGSITIYQASDGALENCHT</sequence>
<evidence type="ECO:0000313" key="4">
    <source>
        <dbReference type="Proteomes" id="UP000254051"/>
    </source>
</evidence>
<evidence type="ECO:0000313" key="3">
    <source>
        <dbReference type="EMBL" id="SUQ13729.1"/>
    </source>
</evidence>
<dbReference type="InterPro" id="IPR029787">
    <property type="entry name" value="Nucleotide_cyclase"/>
</dbReference>
<dbReference type="Gene3D" id="3.30.70.270">
    <property type="match status" value="1"/>
</dbReference>
<dbReference type="PROSITE" id="PS50887">
    <property type="entry name" value="GGDEF"/>
    <property type="match status" value="1"/>
</dbReference>
<keyword evidence="1" id="KW-0812">Transmembrane</keyword>
<evidence type="ECO:0000256" key="1">
    <source>
        <dbReference type="SAM" id="Phobius"/>
    </source>
</evidence>
<organism evidence="3 4">
    <name type="scientific">Faecalicatena contorta</name>
    <dbReference type="NCBI Taxonomy" id="39482"/>
    <lineage>
        <taxon>Bacteria</taxon>
        <taxon>Bacillati</taxon>
        <taxon>Bacillota</taxon>
        <taxon>Clostridia</taxon>
        <taxon>Lachnospirales</taxon>
        <taxon>Lachnospiraceae</taxon>
        <taxon>Faecalicatena</taxon>
    </lineage>
</organism>
<dbReference type="InterPro" id="IPR000160">
    <property type="entry name" value="GGDEF_dom"/>
</dbReference>
<dbReference type="PANTHER" id="PTHR45138:SF9">
    <property type="entry name" value="DIGUANYLATE CYCLASE DGCM-RELATED"/>
    <property type="match status" value="1"/>
</dbReference>
<dbReference type="PANTHER" id="PTHR45138">
    <property type="entry name" value="REGULATORY COMPONENTS OF SENSORY TRANSDUCTION SYSTEM"/>
    <property type="match status" value="1"/>
</dbReference>
<feature type="transmembrane region" description="Helical" evidence="1">
    <location>
        <begin position="20"/>
        <end position="40"/>
    </location>
</feature>
<keyword evidence="1" id="KW-0472">Membrane</keyword>
<dbReference type="OrthoDB" id="9804955at2"/>
<dbReference type="GO" id="GO:0005886">
    <property type="term" value="C:plasma membrane"/>
    <property type="evidence" value="ECO:0007669"/>
    <property type="project" value="TreeGrafter"/>
</dbReference>
<gene>
    <name evidence="3" type="ORF">SAMN05216529_10440</name>
</gene>
<dbReference type="CDD" id="cd01949">
    <property type="entry name" value="GGDEF"/>
    <property type="match status" value="1"/>
</dbReference>
<dbReference type="GO" id="GO:0052621">
    <property type="term" value="F:diguanylate cyclase activity"/>
    <property type="evidence" value="ECO:0007669"/>
    <property type="project" value="TreeGrafter"/>
</dbReference>
<feature type="transmembrane region" description="Helical" evidence="1">
    <location>
        <begin position="52"/>
        <end position="68"/>
    </location>
</feature>
<dbReference type="EMBL" id="UHJJ01000004">
    <property type="protein sequence ID" value="SUQ13729.1"/>
    <property type="molecule type" value="Genomic_DNA"/>
</dbReference>
<feature type="domain" description="GGDEF" evidence="2">
    <location>
        <begin position="200"/>
        <end position="328"/>
    </location>
</feature>
<dbReference type="InterPro" id="IPR050469">
    <property type="entry name" value="Diguanylate_Cyclase"/>
</dbReference>
<dbReference type="NCBIfam" id="TIGR00254">
    <property type="entry name" value="GGDEF"/>
    <property type="match status" value="1"/>
</dbReference>
<dbReference type="AlphaFoldDB" id="A0A315ZXE4"/>
<dbReference type="InterPro" id="IPR043128">
    <property type="entry name" value="Rev_trsase/Diguanyl_cyclase"/>
</dbReference>
<feature type="transmembrane region" description="Helical" evidence="1">
    <location>
        <begin position="129"/>
        <end position="152"/>
    </location>
</feature>
<reference evidence="4" key="1">
    <citation type="submission" date="2017-07" db="EMBL/GenBank/DDBJ databases">
        <authorList>
            <person name="Varghese N."/>
            <person name="Submissions S."/>
        </authorList>
    </citation>
    <scope>NUCLEOTIDE SEQUENCE [LARGE SCALE GENOMIC DNA]</scope>
    <source>
        <strain evidence="4">NLAE-zl-C134</strain>
    </source>
</reference>
<dbReference type="Pfam" id="PF00990">
    <property type="entry name" value="GGDEF"/>
    <property type="match status" value="1"/>
</dbReference>
<dbReference type="Proteomes" id="UP000254051">
    <property type="component" value="Unassembled WGS sequence"/>
</dbReference>
<dbReference type="SUPFAM" id="SSF55073">
    <property type="entry name" value="Nucleotide cyclase"/>
    <property type="match status" value="1"/>
</dbReference>
<feature type="transmembrane region" description="Helical" evidence="1">
    <location>
        <begin position="99"/>
        <end position="117"/>
    </location>
</feature>
<dbReference type="GO" id="GO:1902201">
    <property type="term" value="P:negative regulation of bacterial-type flagellum-dependent cell motility"/>
    <property type="evidence" value="ECO:0007669"/>
    <property type="project" value="TreeGrafter"/>
</dbReference>
<keyword evidence="1" id="KW-1133">Transmembrane helix</keyword>
<accession>A0A315ZXE4</accession>
<name>A0A315ZXE4_9FIRM</name>
<dbReference type="RefSeq" id="WP_109709889.1">
    <property type="nucleotide sequence ID" value="NZ_QGDS01000004.1"/>
</dbReference>
<dbReference type="SMART" id="SM00267">
    <property type="entry name" value="GGDEF"/>
    <property type="match status" value="1"/>
</dbReference>